<dbReference type="GeneID" id="101861525"/>
<keyword evidence="1" id="KW-1185">Reference proteome</keyword>
<protein>
    <submittedName>
        <fullName evidence="2">Uncharacterized protein LOC101861525</fullName>
    </submittedName>
</protein>
<name>A0ABM0JYP1_APLCA</name>
<dbReference type="InterPro" id="IPR044929">
    <property type="entry name" value="DNA/RNA_non-sp_Endonuclease_sf"/>
</dbReference>
<dbReference type="Proteomes" id="UP000694888">
    <property type="component" value="Unplaced"/>
</dbReference>
<dbReference type="PANTHER" id="PTHR21472:SF28">
    <property type="entry name" value="EXTRACELLULAR ENDONUCLEASE SUBUNIT A DOMAIN-CONTAINING PROTEIN"/>
    <property type="match status" value="1"/>
</dbReference>
<proteinExistence type="predicted"/>
<evidence type="ECO:0000313" key="1">
    <source>
        <dbReference type="Proteomes" id="UP000694888"/>
    </source>
</evidence>
<sequence>MSTPEEHCRRYFRDLCKVSQRCRSNKPTKERGDFAEGCWRPLVYGDMLPIGLSNTQTIVYFICQRFAQESAMGKRFGSKHTHFGTLYDTALRSPVLSLVKMTTVGDQTWPETDYFIEHGLVENKSNMLWFFRRPKKGMLTLADLDRCHDDQSCDVGLRQILPQDYREPGDSQYTPTHLIWPELMPPSPAPRLSTFTMTNMAPLISTLFSEWHEAVRKVRRFAIEECGVPLVLDSNLKHLSELTSHRLNKSAMFVASGIIPSRDPVVTSGHDVQVPFLFWMAGCCVQQHSKLPAGTEPVSRTSGEAVYGSSDESQISSQTNISAFAVYLRNAPLSHVIAAPVLQLEILLQDSYKTKPTDPDVELFPGHESACGDLKNDGSKWFM</sequence>
<dbReference type="Gene3D" id="3.40.570.10">
    <property type="entry name" value="Extracellular Endonuclease, subunit A"/>
    <property type="match status" value="1"/>
</dbReference>
<dbReference type="SUPFAM" id="SSF54060">
    <property type="entry name" value="His-Me finger endonucleases"/>
    <property type="match status" value="1"/>
</dbReference>
<dbReference type="PANTHER" id="PTHR21472">
    <property type="entry name" value="ENDONUCLEASE DOMAIN-CONTAINING 1 PROTEIN ENDOD1"/>
    <property type="match status" value="1"/>
</dbReference>
<reference evidence="2" key="1">
    <citation type="submission" date="2025-08" db="UniProtKB">
        <authorList>
            <consortium name="RefSeq"/>
        </authorList>
    </citation>
    <scope>IDENTIFICATION</scope>
</reference>
<dbReference type="InterPro" id="IPR039015">
    <property type="entry name" value="ENDOD1"/>
</dbReference>
<dbReference type="InterPro" id="IPR044925">
    <property type="entry name" value="His-Me_finger_sf"/>
</dbReference>
<evidence type="ECO:0000313" key="2">
    <source>
        <dbReference type="RefSeq" id="XP_005104652.3"/>
    </source>
</evidence>
<organism evidence="1 2">
    <name type="scientific">Aplysia californica</name>
    <name type="common">California sea hare</name>
    <dbReference type="NCBI Taxonomy" id="6500"/>
    <lineage>
        <taxon>Eukaryota</taxon>
        <taxon>Metazoa</taxon>
        <taxon>Spiralia</taxon>
        <taxon>Lophotrochozoa</taxon>
        <taxon>Mollusca</taxon>
        <taxon>Gastropoda</taxon>
        <taxon>Heterobranchia</taxon>
        <taxon>Euthyneura</taxon>
        <taxon>Tectipleura</taxon>
        <taxon>Aplysiida</taxon>
        <taxon>Aplysioidea</taxon>
        <taxon>Aplysiidae</taxon>
        <taxon>Aplysia</taxon>
    </lineage>
</organism>
<gene>
    <name evidence="2" type="primary">LOC101861525</name>
</gene>
<accession>A0ABM0JYP1</accession>
<dbReference type="RefSeq" id="XP_005104652.3">
    <property type="nucleotide sequence ID" value="XM_005104595.3"/>
</dbReference>